<keyword evidence="2" id="KW-1185">Reference proteome</keyword>
<organism evidence="1 2">
    <name type="scientific">Daphnia galeata</name>
    <dbReference type="NCBI Taxonomy" id="27404"/>
    <lineage>
        <taxon>Eukaryota</taxon>
        <taxon>Metazoa</taxon>
        <taxon>Ecdysozoa</taxon>
        <taxon>Arthropoda</taxon>
        <taxon>Crustacea</taxon>
        <taxon>Branchiopoda</taxon>
        <taxon>Diplostraca</taxon>
        <taxon>Cladocera</taxon>
        <taxon>Anomopoda</taxon>
        <taxon>Daphniidae</taxon>
        <taxon>Daphnia</taxon>
    </lineage>
</organism>
<dbReference type="SUPFAM" id="SSF50978">
    <property type="entry name" value="WD40 repeat-like"/>
    <property type="match status" value="1"/>
</dbReference>
<reference evidence="1" key="1">
    <citation type="submission" date="2021-11" db="EMBL/GenBank/DDBJ databases">
        <authorList>
            <person name="Schell T."/>
        </authorList>
    </citation>
    <scope>NUCLEOTIDE SEQUENCE</scope>
    <source>
        <strain evidence="1">M5</strain>
    </source>
</reference>
<name>A0A8J2WHI7_9CRUS</name>
<evidence type="ECO:0000313" key="1">
    <source>
        <dbReference type="EMBL" id="CAH0107433.1"/>
    </source>
</evidence>
<dbReference type="InterPro" id="IPR015943">
    <property type="entry name" value="WD40/YVTN_repeat-like_dom_sf"/>
</dbReference>
<comment type="caution">
    <text evidence="1">The sequence shown here is derived from an EMBL/GenBank/DDBJ whole genome shotgun (WGS) entry which is preliminary data.</text>
</comment>
<gene>
    <name evidence="1" type="ORF">DGAL_LOCUS10730</name>
</gene>
<proteinExistence type="predicted"/>
<dbReference type="Proteomes" id="UP000789390">
    <property type="component" value="Unassembled WGS sequence"/>
</dbReference>
<protein>
    <submittedName>
        <fullName evidence="1">Uncharacterized protein</fullName>
    </submittedName>
</protein>
<dbReference type="InterPro" id="IPR036322">
    <property type="entry name" value="WD40_repeat_dom_sf"/>
</dbReference>
<dbReference type="EMBL" id="CAKKLH010000272">
    <property type="protein sequence ID" value="CAH0107433.1"/>
    <property type="molecule type" value="Genomic_DNA"/>
</dbReference>
<evidence type="ECO:0000313" key="2">
    <source>
        <dbReference type="Proteomes" id="UP000789390"/>
    </source>
</evidence>
<sequence>MAKKKTHVPDKAQTNTGNIVDLLLKNKKMQSTLSKYLLCLPTIQSRLVGIYSVESGEEVHSLKEHNVEVVGLAIKEKNVLYSCDASGEVIEWDINNGDLGEN</sequence>
<dbReference type="Gene3D" id="2.130.10.10">
    <property type="entry name" value="YVTN repeat-like/Quinoprotein amine dehydrogenase"/>
    <property type="match status" value="1"/>
</dbReference>
<accession>A0A8J2WHI7</accession>
<dbReference type="AlphaFoldDB" id="A0A8J2WHI7"/>